<evidence type="ECO:0000313" key="2">
    <source>
        <dbReference type="Proteomes" id="UP001386955"/>
    </source>
</evidence>
<keyword evidence="2" id="KW-1185">Reference proteome</keyword>
<gene>
    <name evidence="1" type="ORF">VNO78_12200</name>
</gene>
<dbReference type="EMBL" id="JAYMYS010000003">
    <property type="protein sequence ID" value="KAK7400891.1"/>
    <property type="molecule type" value="Genomic_DNA"/>
</dbReference>
<proteinExistence type="predicted"/>
<sequence>MDWLSPTENLQSLYLFCTVWIRAKKVMLITSLRSYVFISLRLLLHSRANSCKLQAASCKLQASIPTPAQMQSGRENDRFFFFSEEKMTDVPCIYT</sequence>
<protein>
    <submittedName>
        <fullName evidence="1">Uncharacterized protein</fullName>
    </submittedName>
</protein>
<comment type="caution">
    <text evidence="1">The sequence shown here is derived from an EMBL/GenBank/DDBJ whole genome shotgun (WGS) entry which is preliminary data.</text>
</comment>
<evidence type="ECO:0000313" key="1">
    <source>
        <dbReference type="EMBL" id="KAK7400891.1"/>
    </source>
</evidence>
<accession>A0AAN9SNI4</accession>
<reference evidence="1 2" key="1">
    <citation type="submission" date="2024-01" db="EMBL/GenBank/DDBJ databases">
        <title>The genomes of 5 underutilized Papilionoideae crops provide insights into root nodulation and disease resistanc.</title>
        <authorList>
            <person name="Jiang F."/>
        </authorList>
    </citation>
    <scope>NUCLEOTIDE SEQUENCE [LARGE SCALE GENOMIC DNA]</scope>
    <source>
        <strain evidence="1">DUOXIRENSHENG_FW03</strain>
        <tissue evidence="1">Leaves</tissue>
    </source>
</reference>
<dbReference type="Proteomes" id="UP001386955">
    <property type="component" value="Unassembled WGS sequence"/>
</dbReference>
<organism evidence="1 2">
    <name type="scientific">Psophocarpus tetragonolobus</name>
    <name type="common">Winged bean</name>
    <name type="synonym">Dolichos tetragonolobus</name>
    <dbReference type="NCBI Taxonomy" id="3891"/>
    <lineage>
        <taxon>Eukaryota</taxon>
        <taxon>Viridiplantae</taxon>
        <taxon>Streptophyta</taxon>
        <taxon>Embryophyta</taxon>
        <taxon>Tracheophyta</taxon>
        <taxon>Spermatophyta</taxon>
        <taxon>Magnoliopsida</taxon>
        <taxon>eudicotyledons</taxon>
        <taxon>Gunneridae</taxon>
        <taxon>Pentapetalae</taxon>
        <taxon>rosids</taxon>
        <taxon>fabids</taxon>
        <taxon>Fabales</taxon>
        <taxon>Fabaceae</taxon>
        <taxon>Papilionoideae</taxon>
        <taxon>50 kb inversion clade</taxon>
        <taxon>NPAAA clade</taxon>
        <taxon>indigoferoid/millettioid clade</taxon>
        <taxon>Phaseoleae</taxon>
        <taxon>Psophocarpus</taxon>
    </lineage>
</organism>
<name>A0AAN9SNI4_PSOTE</name>
<dbReference type="AlphaFoldDB" id="A0AAN9SNI4"/>